<dbReference type="InterPro" id="IPR036186">
    <property type="entry name" value="Serpin_sf"/>
</dbReference>
<protein>
    <submittedName>
        <fullName evidence="7">Leukocyte elastase inhibitor-like</fullName>
    </submittedName>
</protein>
<dbReference type="GeneID" id="106471733"/>
<organism evidence="6 7">
    <name type="scientific">Limulus polyphemus</name>
    <name type="common">Atlantic horseshoe crab</name>
    <dbReference type="NCBI Taxonomy" id="6850"/>
    <lineage>
        <taxon>Eukaryota</taxon>
        <taxon>Metazoa</taxon>
        <taxon>Ecdysozoa</taxon>
        <taxon>Arthropoda</taxon>
        <taxon>Chelicerata</taxon>
        <taxon>Merostomata</taxon>
        <taxon>Xiphosura</taxon>
        <taxon>Limulidae</taxon>
        <taxon>Limulus</taxon>
    </lineage>
</organism>
<evidence type="ECO:0000313" key="6">
    <source>
        <dbReference type="Proteomes" id="UP000694941"/>
    </source>
</evidence>
<evidence type="ECO:0000256" key="1">
    <source>
        <dbReference type="ARBA" id="ARBA00009500"/>
    </source>
</evidence>
<keyword evidence="2" id="KW-0646">Protease inhibitor</keyword>
<gene>
    <name evidence="7" type="primary">LOC106471733</name>
</gene>
<accession>A0ABM1TJI9</accession>
<dbReference type="SUPFAM" id="SSF56574">
    <property type="entry name" value="Serpins"/>
    <property type="match status" value="1"/>
</dbReference>
<dbReference type="Gene3D" id="2.30.39.10">
    <property type="entry name" value="Alpha-1-antitrypsin, domain 1"/>
    <property type="match status" value="1"/>
</dbReference>
<dbReference type="InterPro" id="IPR023796">
    <property type="entry name" value="Serpin_dom"/>
</dbReference>
<dbReference type="SMART" id="SM00093">
    <property type="entry name" value="SERPIN"/>
    <property type="match status" value="1"/>
</dbReference>
<dbReference type="PANTHER" id="PTHR11461:SF211">
    <property type="entry name" value="GH10112P-RELATED"/>
    <property type="match status" value="1"/>
</dbReference>
<evidence type="ECO:0000256" key="4">
    <source>
        <dbReference type="RuleBase" id="RU000411"/>
    </source>
</evidence>
<dbReference type="Pfam" id="PF00079">
    <property type="entry name" value="Serpin"/>
    <property type="match status" value="1"/>
</dbReference>
<sequence>MDILRTMGQETNDTNVAFSPLSISTALAAVMIGSSGDSLLTLRHALYLWGMHPKQIHEAFHDLLLHLSANLQATVIEQSKTLLKQETDNELLFYSSMYVQRDYGISYPFQMYLLKFFNMTVHLVDFHRNGEEIKNHINAIIAKKTSGKILEILPNNLEITTSMLFLNGVYFQGLLDMDMTVIEDCSSGDVPPDMYFNNNGFNNDLVLLEARKVRVRYVEDNYLNCKAVEVPFKGSFLSMVVLLPNDPEGMSLLETRLSAQRLNDVMFNMEVKRINLQIPRIRLENTYQNLSHILRSMEITNIFNPGHANLSGMSKFRWLHVTDIIHKTYIEIKETESEAALATSADEDAFNMKLNKPFLYFIMDNISGLSIVISPVQECTGECGDFGDSIEPLQAGSYTGSADMGVEKAWGHAEPMDGLQ</sequence>
<evidence type="ECO:0000313" key="7">
    <source>
        <dbReference type="RefSeq" id="XP_022256045.1"/>
    </source>
</evidence>
<feature type="domain" description="Serpin" evidence="5">
    <location>
        <begin position="1"/>
        <end position="375"/>
    </location>
</feature>
<dbReference type="PANTHER" id="PTHR11461">
    <property type="entry name" value="SERINE PROTEASE INHIBITOR, SERPIN"/>
    <property type="match status" value="1"/>
</dbReference>
<dbReference type="InterPro" id="IPR000215">
    <property type="entry name" value="Serpin_fam"/>
</dbReference>
<evidence type="ECO:0000256" key="2">
    <source>
        <dbReference type="ARBA" id="ARBA00022690"/>
    </source>
</evidence>
<keyword evidence="6" id="KW-1185">Reference proteome</keyword>
<dbReference type="InterPro" id="IPR042185">
    <property type="entry name" value="Serpin_sf_2"/>
</dbReference>
<evidence type="ECO:0000256" key="3">
    <source>
        <dbReference type="ARBA" id="ARBA00022900"/>
    </source>
</evidence>
<dbReference type="Gene3D" id="3.30.497.10">
    <property type="entry name" value="Antithrombin, subunit I, domain 2"/>
    <property type="match status" value="1"/>
</dbReference>
<comment type="similarity">
    <text evidence="1 4">Belongs to the serpin family.</text>
</comment>
<dbReference type="Proteomes" id="UP000694941">
    <property type="component" value="Unplaced"/>
</dbReference>
<name>A0ABM1TJI9_LIMPO</name>
<dbReference type="CDD" id="cd00172">
    <property type="entry name" value="serpin"/>
    <property type="match status" value="1"/>
</dbReference>
<reference evidence="7" key="1">
    <citation type="submission" date="2025-08" db="UniProtKB">
        <authorList>
            <consortium name="RefSeq"/>
        </authorList>
    </citation>
    <scope>IDENTIFICATION</scope>
    <source>
        <tissue evidence="7">Muscle</tissue>
    </source>
</reference>
<keyword evidence="3" id="KW-0722">Serine protease inhibitor</keyword>
<dbReference type="RefSeq" id="XP_022256045.1">
    <property type="nucleotide sequence ID" value="XM_022400337.1"/>
</dbReference>
<proteinExistence type="inferred from homology"/>
<dbReference type="InterPro" id="IPR042178">
    <property type="entry name" value="Serpin_sf_1"/>
</dbReference>
<evidence type="ECO:0000259" key="5">
    <source>
        <dbReference type="SMART" id="SM00093"/>
    </source>
</evidence>